<keyword evidence="1" id="KW-0472">Membrane</keyword>
<dbReference type="Proteomes" id="UP000183975">
    <property type="component" value="Unassembled WGS sequence"/>
</dbReference>
<dbReference type="EMBL" id="FRAH01000029">
    <property type="protein sequence ID" value="SHK49555.1"/>
    <property type="molecule type" value="Genomic_DNA"/>
</dbReference>
<gene>
    <name evidence="2" type="ORF">SAMN02745138_01829</name>
</gene>
<evidence type="ECO:0000256" key="1">
    <source>
        <dbReference type="SAM" id="Phobius"/>
    </source>
</evidence>
<protein>
    <recommendedName>
        <fullName evidence="4">Fimbrial protein</fullName>
    </recommendedName>
</protein>
<evidence type="ECO:0008006" key="4">
    <source>
        <dbReference type="Google" id="ProtNLM"/>
    </source>
</evidence>
<keyword evidence="1" id="KW-0812">Transmembrane</keyword>
<evidence type="ECO:0000313" key="3">
    <source>
        <dbReference type="Proteomes" id="UP000183975"/>
    </source>
</evidence>
<evidence type="ECO:0000313" key="2">
    <source>
        <dbReference type="EMBL" id="SHK49555.1"/>
    </source>
</evidence>
<feature type="transmembrane region" description="Helical" evidence="1">
    <location>
        <begin position="50"/>
        <end position="70"/>
    </location>
</feature>
<reference evidence="2 3" key="1">
    <citation type="submission" date="2016-11" db="EMBL/GenBank/DDBJ databases">
        <authorList>
            <person name="Jaros S."/>
            <person name="Januszkiewicz K."/>
            <person name="Wedrychowicz H."/>
        </authorList>
    </citation>
    <scope>NUCLEOTIDE SEQUENCE [LARGE SCALE GENOMIC DNA]</scope>
    <source>
        <strain evidence="2 3">DSM 14214</strain>
    </source>
</reference>
<dbReference type="OrthoDB" id="1910231at2"/>
<proteinExistence type="predicted"/>
<sequence>MKKEKKKRFSIAQAGYLLFCSSTMMLYMAEPVFAATVWEKATEIMKDVYGQIVAISTIAAVVTAAIALLMMNFSRSGRTVDEFRAWLKRIIITWAIINGLGFIMAYITPFFEGGQWKA</sequence>
<name>A0A1M6SXV9_9FIRM</name>
<accession>A0A1M6SXV9</accession>
<feature type="transmembrane region" description="Helical" evidence="1">
    <location>
        <begin position="91"/>
        <end position="111"/>
    </location>
</feature>
<organism evidence="2 3">
    <name type="scientific">Anaerotignum lactatifermentans DSM 14214</name>
    <dbReference type="NCBI Taxonomy" id="1121323"/>
    <lineage>
        <taxon>Bacteria</taxon>
        <taxon>Bacillati</taxon>
        <taxon>Bacillota</taxon>
        <taxon>Clostridia</taxon>
        <taxon>Lachnospirales</taxon>
        <taxon>Anaerotignaceae</taxon>
        <taxon>Anaerotignum</taxon>
    </lineage>
</organism>
<keyword evidence="1" id="KW-1133">Transmembrane helix</keyword>
<dbReference type="AlphaFoldDB" id="A0A1M6SXV9"/>
<keyword evidence="3" id="KW-1185">Reference proteome</keyword>